<keyword evidence="4 8" id="KW-1133">Transmembrane helix</keyword>
<keyword evidence="7" id="KW-0807">Transducer</keyword>
<keyword evidence="2" id="KW-1003">Cell membrane</keyword>
<dbReference type="PROSITE" id="PS00237">
    <property type="entry name" value="G_PROTEIN_RECEP_F1_1"/>
    <property type="match status" value="1"/>
</dbReference>
<evidence type="ECO:0000256" key="7">
    <source>
        <dbReference type="RuleBase" id="RU000688"/>
    </source>
</evidence>
<evidence type="ECO:0000259" key="9">
    <source>
        <dbReference type="PROSITE" id="PS50262"/>
    </source>
</evidence>
<keyword evidence="11" id="KW-1185">Reference proteome</keyword>
<keyword evidence="3 7" id="KW-0812">Transmembrane</keyword>
<comment type="subcellular location">
    <subcellularLocation>
        <location evidence="1">Cell membrane</location>
        <topology evidence="1">Multi-pass membrane protein</topology>
    </subcellularLocation>
</comment>
<feature type="transmembrane region" description="Helical" evidence="8">
    <location>
        <begin position="42"/>
        <end position="64"/>
    </location>
</feature>
<organism evidence="10 11">
    <name type="scientific">Pocillopora meandrina</name>
    <dbReference type="NCBI Taxonomy" id="46732"/>
    <lineage>
        <taxon>Eukaryota</taxon>
        <taxon>Metazoa</taxon>
        <taxon>Cnidaria</taxon>
        <taxon>Anthozoa</taxon>
        <taxon>Hexacorallia</taxon>
        <taxon>Scleractinia</taxon>
        <taxon>Astrocoeniina</taxon>
        <taxon>Pocilloporidae</taxon>
        <taxon>Pocillopora</taxon>
    </lineage>
</organism>
<comment type="similarity">
    <text evidence="7">Belongs to the G-protein coupled receptor 1 family.</text>
</comment>
<keyword evidence="7" id="KW-0297">G-protein coupled receptor</keyword>
<evidence type="ECO:0000256" key="5">
    <source>
        <dbReference type="ARBA" id="ARBA00023136"/>
    </source>
</evidence>
<dbReference type="PRINTS" id="PR00237">
    <property type="entry name" value="GPCRRHODOPSN"/>
</dbReference>
<evidence type="ECO:0000256" key="1">
    <source>
        <dbReference type="ARBA" id="ARBA00004651"/>
    </source>
</evidence>
<dbReference type="PANTHER" id="PTHR24241:SF76">
    <property type="entry name" value="NEUROPEPTIDE SIFAMIDE RECEPTOR"/>
    <property type="match status" value="1"/>
</dbReference>
<dbReference type="SUPFAM" id="SSF81321">
    <property type="entry name" value="Family A G protein-coupled receptor-like"/>
    <property type="match status" value="1"/>
</dbReference>
<evidence type="ECO:0000256" key="8">
    <source>
        <dbReference type="SAM" id="Phobius"/>
    </source>
</evidence>
<protein>
    <recommendedName>
        <fullName evidence="9">G-protein coupled receptors family 1 profile domain-containing protein</fullName>
    </recommendedName>
</protein>
<evidence type="ECO:0000313" key="10">
    <source>
        <dbReference type="EMBL" id="CAH3126006.1"/>
    </source>
</evidence>
<keyword evidence="5 8" id="KW-0472">Membrane</keyword>
<comment type="caution">
    <text evidence="10">The sequence shown here is derived from an EMBL/GenBank/DDBJ whole genome shotgun (WGS) entry which is preliminary data.</text>
</comment>
<evidence type="ECO:0000313" key="11">
    <source>
        <dbReference type="Proteomes" id="UP001159428"/>
    </source>
</evidence>
<gene>
    <name evidence="10" type="ORF">PMEA_00011858</name>
</gene>
<dbReference type="GO" id="GO:0004930">
    <property type="term" value="F:G protein-coupled receptor activity"/>
    <property type="evidence" value="ECO:0007669"/>
    <property type="project" value="UniProtKB-KW"/>
</dbReference>
<feature type="non-terminal residue" evidence="10">
    <location>
        <position position="321"/>
    </location>
</feature>
<dbReference type="InterPro" id="IPR000276">
    <property type="entry name" value="GPCR_Rhodpsn"/>
</dbReference>
<name>A0AAU9WUJ3_9CNID</name>
<dbReference type="InterPro" id="IPR017452">
    <property type="entry name" value="GPCR_Rhodpsn_7TM"/>
</dbReference>
<dbReference type="CDD" id="cd00637">
    <property type="entry name" value="7tm_classA_rhodopsin-like"/>
    <property type="match status" value="1"/>
</dbReference>
<feature type="transmembrane region" description="Helical" evidence="8">
    <location>
        <begin position="251"/>
        <end position="271"/>
    </location>
</feature>
<sequence length="321" mass="36555">MAGSNLFVTVLSIPLLLFTVFGNFLVIIVIRKCKKILNANTYLIFHLAWSDLFFALTTFAETILVSLEVPYSSFQFLFNALFSSYTLVVLAIERYYAILKPFVHMKKVDVCLTRKVCTALWVLVGVLTAAGFVIESFENRYKYSGFVNGSMNTSRDLPPVLETINITFVFVVFVIGLVIPSTVMILCYSHVIYHVWFSAEDKATNAALFKSRRKLTKLFIIVTMIFIITWTPTYGRLIVKEFVNHETTKKSYQLVSMLLALIGSAANPAIYSFRCPRFRQEAVKTLSCCCCKMRRRRSKGRSGNRVFVTSGRCMTETQHNT</sequence>
<evidence type="ECO:0000256" key="4">
    <source>
        <dbReference type="ARBA" id="ARBA00022989"/>
    </source>
</evidence>
<feature type="transmembrane region" description="Helical" evidence="8">
    <location>
        <begin position="218"/>
        <end position="239"/>
    </location>
</feature>
<evidence type="ECO:0000256" key="6">
    <source>
        <dbReference type="ARBA" id="ARBA00023170"/>
    </source>
</evidence>
<evidence type="ECO:0000256" key="3">
    <source>
        <dbReference type="ARBA" id="ARBA00022692"/>
    </source>
</evidence>
<dbReference type="Gene3D" id="1.20.1070.10">
    <property type="entry name" value="Rhodopsin 7-helix transmembrane proteins"/>
    <property type="match status" value="1"/>
</dbReference>
<feature type="transmembrane region" description="Helical" evidence="8">
    <location>
        <begin position="164"/>
        <end position="197"/>
    </location>
</feature>
<feature type="transmembrane region" description="Helical" evidence="8">
    <location>
        <begin position="6"/>
        <end position="30"/>
    </location>
</feature>
<dbReference type="Proteomes" id="UP001159428">
    <property type="component" value="Unassembled WGS sequence"/>
</dbReference>
<dbReference type="GO" id="GO:0032870">
    <property type="term" value="P:cellular response to hormone stimulus"/>
    <property type="evidence" value="ECO:0007669"/>
    <property type="project" value="TreeGrafter"/>
</dbReference>
<feature type="transmembrane region" description="Helical" evidence="8">
    <location>
        <begin position="76"/>
        <end position="96"/>
    </location>
</feature>
<dbReference type="Pfam" id="PF00001">
    <property type="entry name" value="7tm_1"/>
    <property type="match status" value="1"/>
</dbReference>
<dbReference type="AlphaFoldDB" id="A0AAU9WUJ3"/>
<dbReference type="SMART" id="SM01381">
    <property type="entry name" value="7TM_GPCR_Srsx"/>
    <property type="match status" value="1"/>
</dbReference>
<keyword evidence="6 7" id="KW-0675">Receptor</keyword>
<proteinExistence type="inferred from homology"/>
<dbReference type="EMBL" id="CALNXJ010000021">
    <property type="protein sequence ID" value="CAH3126006.1"/>
    <property type="molecule type" value="Genomic_DNA"/>
</dbReference>
<dbReference type="GO" id="GO:0042277">
    <property type="term" value="F:peptide binding"/>
    <property type="evidence" value="ECO:0007669"/>
    <property type="project" value="TreeGrafter"/>
</dbReference>
<dbReference type="PANTHER" id="PTHR24241">
    <property type="entry name" value="NEUROPEPTIDE RECEPTOR-RELATED G-PROTEIN COUPLED RECEPTOR"/>
    <property type="match status" value="1"/>
</dbReference>
<feature type="transmembrane region" description="Helical" evidence="8">
    <location>
        <begin position="116"/>
        <end position="134"/>
    </location>
</feature>
<evidence type="ECO:0000256" key="2">
    <source>
        <dbReference type="ARBA" id="ARBA00022475"/>
    </source>
</evidence>
<accession>A0AAU9WUJ3</accession>
<reference evidence="10 11" key="1">
    <citation type="submission" date="2022-05" db="EMBL/GenBank/DDBJ databases">
        <authorList>
            <consortium name="Genoscope - CEA"/>
            <person name="William W."/>
        </authorList>
    </citation>
    <scope>NUCLEOTIDE SEQUENCE [LARGE SCALE GENOMIC DNA]</scope>
</reference>
<dbReference type="GO" id="GO:0005886">
    <property type="term" value="C:plasma membrane"/>
    <property type="evidence" value="ECO:0007669"/>
    <property type="project" value="UniProtKB-SubCell"/>
</dbReference>
<dbReference type="PROSITE" id="PS50262">
    <property type="entry name" value="G_PROTEIN_RECEP_F1_2"/>
    <property type="match status" value="1"/>
</dbReference>
<feature type="domain" description="G-protein coupled receptors family 1 profile" evidence="9">
    <location>
        <begin position="22"/>
        <end position="271"/>
    </location>
</feature>